<keyword evidence="2" id="KW-1185">Reference proteome</keyword>
<accession>A0A1A7C2A8</accession>
<reference evidence="1 2" key="1">
    <citation type="submission" date="2016-04" db="EMBL/GenBank/DDBJ databases">
        <title>Draft genome sequence of Janthinobacterium psychrotolerans sp. nov., isolated from freshwater sediments in Denmark.</title>
        <authorList>
            <person name="Gong X."/>
            <person name="Skrivergaard S."/>
            <person name="Korsgaard B.S."/>
            <person name="Schreiber L."/>
            <person name="Marshall I.P."/>
            <person name="Finster K."/>
            <person name="Schramm A."/>
        </authorList>
    </citation>
    <scope>NUCLEOTIDE SEQUENCE [LARGE SCALE GENOMIC DNA]</scope>
    <source>
        <strain evidence="1 2">S3-2</strain>
    </source>
</reference>
<dbReference type="OrthoDB" id="8706835at2"/>
<dbReference type="AlphaFoldDB" id="A0A1A7C2A8"/>
<sequence length="217" mass="23807">MAFFLRDYQVFLLLAAPDAPGLWTEDEWTLFAGEVDPIVAQARGKGAVRSIQYNAAGKPIAFGRIGWDARGHAKWTHTPAGTDARFMSVEAWAPAWSTCEKDDQAPDLFISLINEEQLNSAGKPLLFGQRMVVAIATDMEPEAAATVRAAMARLAARQRAAVFAHVSRRWGKWQPGGFSSAIQDLLLTDLFKPGNPHERALDAATFKGRWEMLAPAV</sequence>
<dbReference type="RefSeq" id="WP_150127825.1">
    <property type="nucleotide sequence ID" value="NZ_LOCQ01000057.1"/>
</dbReference>
<organism evidence="1 2">
    <name type="scientific">Janthinobacterium psychrotolerans</name>
    <dbReference type="NCBI Taxonomy" id="1747903"/>
    <lineage>
        <taxon>Bacteria</taxon>
        <taxon>Pseudomonadati</taxon>
        <taxon>Pseudomonadota</taxon>
        <taxon>Betaproteobacteria</taxon>
        <taxon>Burkholderiales</taxon>
        <taxon>Oxalobacteraceae</taxon>
        <taxon>Janthinobacterium</taxon>
    </lineage>
</organism>
<dbReference type="Proteomes" id="UP000092713">
    <property type="component" value="Unassembled WGS sequence"/>
</dbReference>
<dbReference type="STRING" id="1747903.ASR47_100644"/>
<gene>
    <name evidence="1" type="ORF">ASR47_100644</name>
</gene>
<protein>
    <submittedName>
        <fullName evidence="1">Uncharacterized protein</fullName>
    </submittedName>
</protein>
<comment type="caution">
    <text evidence="1">The sequence shown here is derived from an EMBL/GenBank/DDBJ whole genome shotgun (WGS) entry which is preliminary data.</text>
</comment>
<name>A0A1A7C2A8_9BURK</name>
<dbReference type="EMBL" id="LOCQ01000057">
    <property type="protein sequence ID" value="OBV38448.1"/>
    <property type="molecule type" value="Genomic_DNA"/>
</dbReference>
<proteinExistence type="predicted"/>
<evidence type="ECO:0000313" key="2">
    <source>
        <dbReference type="Proteomes" id="UP000092713"/>
    </source>
</evidence>
<evidence type="ECO:0000313" key="1">
    <source>
        <dbReference type="EMBL" id="OBV38448.1"/>
    </source>
</evidence>